<organism evidence="7 8">
    <name type="scientific">Natribaculum luteum</name>
    <dbReference type="NCBI Taxonomy" id="1586232"/>
    <lineage>
        <taxon>Archaea</taxon>
        <taxon>Methanobacteriati</taxon>
        <taxon>Methanobacteriota</taxon>
        <taxon>Stenosarchaea group</taxon>
        <taxon>Halobacteria</taxon>
        <taxon>Halobacteriales</taxon>
        <taxon>Natrialbaceae</taxon>
        <taxon>Natribaculum</taxon>
    </lineage>
</organism>
<dbReference type="Gene3D" id="1.10.150.130">
    <property type="match status" value="1"/>
</dbReference>
<dbReference type="PROSITE" id="PS51898">
    <property type="entry name" value="TYR_RECOMBINASE"/>
    <property type="match status" value="1"/>
</dbReference>
<evidence type="ECO:0000313" key="7">
    <source>
        <dbReference type="EMBL" id="MFC4248108.1"/>
    </source>
</evidence>
<accession>A0ABD5P1C2</accession>
<dbReference type="Gene3D" id="1.10.443.10">
    <property type="entry name" value="Intergrase catalytic core"/>
    <property type="match status" value="1"/>
</dbReference>
<dbReference type="PROSITE" id="PS51900">
    <property type="entry name" value="CB"/>
    <property type="match status" value="1"/>
</dbReference>
<sequence>MPETTLEPIAPDEAVRLYLRDRQNELADATIDSYRYKLEKFVEWCEAEDVENLNSLSGRDLLRFKQYRAQDLNSVSLKGQLDALRAFVKWCESIDAVKQDLHNKVLSPSLNDGDRERDVLLAPDAATDILDHLARFEYASLQHALLTLLWRCGARSGTVRSFDLRDYDRENQWLRAKHRPETPLKNKEKGERLIALSSDVCQVLNDYIDHNREDVTDERGREPLLTTQFGRVSKSTIRETCYRWTHPCQYNGGHCPHSRDTDTCQALNPPEKAPSVCPSSRSPHAWRRGAITHHLTEDVPVDVVSDRMNVSREVLEAHYDRRDEEVKVEQRRGYLEGV</sequence>
<evidence type="ECO:0000259" key="5">
    <source>
        <dbReference type="PROSITE" id="PS51898"/>
    </source>
</evidence>
<proteinExistence type="predicted"/>
<dbReference type="PANTHER" id="PTHR30349:SF41">
    <property type="entry name" value="INTEGRASE_RECOMBINASE PROTEIN MJ0367-RELATED"/>
    <property type="match status" value="1"/>
</dbReference>
<dbReference type="AlphaFoldDB" id="A0ABD5P1C2"/>
<dbReference type="CDD" id="cd00397">
    <property type="entry name" value="DNA_BRE_C"/>
    <property type="match status" value="1"/>
</dbReference>
<evidence type="ECO:0000313" key="8">
    <source>
        <dbReference type="Proteomes" id="UP001595821"/>
    </source>
</evidence>
<dbReference type="GO" id="GO:0006310">
    <property type="term" value="P:DNA recombination"/>
    <property type="evidence" value="ECO:0007669"/>
    <property type="project" value="UniProtKB-KW"/>
</dbReference>
<keyword evidence="2 4" id="KW-0238">DNA-binding</keyword>
<dbReference type="SUPFAM" id="SSF56349">
    <property type="entry name" value="DNA breaking-rejoining enzymes"/>
    <property type="match status" value="1"/>
</dbReference>
<keyword evidence="1" id="KW-0229">DNA integration</keyword>
<dbReference type="Pfam" id="PF02899">
    <property type="entry name" value="Phage_int_SAM_1"/>
    <property type="match status" value="1"/>
</dbReference>
<dbReference type="InterPro" id="IPR044068">
    <property type="entry name" value="CB"/>
</dbReference>
<evidence type="ECO:0000256" key="2">
    <source>
        <dbReference type="ARBA" id="ARBA00023125"/>
    </source>
</evidence>
<dbReference type="PANTHER" id="PTHR30349">
    <property type="entry name" value="PHAGE INTEGRASE-RELATED"/>
    <property type="match status" value="1"/>
</dbReference>
<evidence type="ECO:0000256" key="1">
    <source>
        <dbReference type="ARBA" id="ARBA00022908"/>
    </source>
</evidence>
<dbReference type="GO" id="GO:0015074">
    <property type="term" value="P:DNA integration"/>
    <property type="evidence" value="ECO:0007669"/>
    <property type="project" value="UniProtKB-KW"/>
</dbReference>
<dbReference type="GO" id="GO:0003677">
    <property type="term" value="F:DNA binding"/>
    <property type="evidence" value="ECO:0007669"/>
    <property type="project" value="UniProtKB-UniRule"/>
</dbReference>
<feature type="domain" description="Tyr recombinase" evidence="5">
    <location>
        <begin position="115"/>
        <end position="332"/>
    </location>
</feature>
<reference evidence="7 8" key="1">
    <citation type="journal article" date="2014" name="Int. J. Syst. Evol. Microbiol.">
        <title>Complete genome sequence of Corynebacterium casei LMG S-19264T (=DSM 44701T), isolated from a smear-ripened cheese.</title>
        <authorList>
            <consortium name="US DOE Joint Genome Institute (JGI-PGF)"/>
            <person name="Walter F."/>
            <person name="Albersmeier A."/>
            <person name="Kalinowski J."/>
            <person name="Ruckert C."/>
        </authorList>
    </citation>
    <scope>NUCLEOTIDE SEQUENCE [LARGE SCALE GENOMIC DNA]</scope>
    <source>
        <strain evidence="7 8">IBRC-M 10912</strain>
    </source>
</reference>
<evidence type="ECO:0000256" key="4">
    <source>
        <dbReference type="PROSITE-ProRule" id="PRU01248"/>
    </source>
</evidence>
<dbReference type="Proteomes" id="UP001595821">
    <property type="component" value="Unassembled WGS sequence"/>
</dbReference>
<dbReference type="InterPro" id="IPR010998">
    <property type="entry name" value="Integrase_recombinase_N"/>
</dbReference>
<gene>
    <name evidence="7" type="ORF">ACFOZ7_14395</name>
</gene>
<protein>
    <submittedName>
        <fullName evidence="7">Tyrosine-type recombinase/integrase</fullName>
    </submittedName>
</protein>
<name>A0ABD5P1C2_9EURY</name>
<keyword evidence="3" id="KW-0233">DNA recombination</keyword>
<dbReference type="InterPro" id="IPR013762">
    <property type="entry name" value="Integrase-like_cat_sf"/>
</dbReference>
<dbReference type="InterPro" id="IPR011010">
    <property type="entry name" value="DNA_brk_join_enz"/>
</dbReference>
<dbReference type="InterPro" id="IPR002104">
    <property type="entry name" value="Integrase_catalytic"/>
</dbReference>
<dbReference type="GeneID" id="71852647"/>
<dbReference type="EMBL" id="JBHSDJ010000115">
    <property type="protein sequence ID" value="MFC4248108.1"/>
    <property type="molecule type" value="Genomic_DNA"/>
</dbReference>
<dbReference type="InterPro" id="IPR050090">
    <property type="entry name" value="Tyrosine_recombinase_XerCD"/>
</dbReference>
<dbReference type="InterPro" id="IPR004107">
    <property type="entry name" value="Integrase_SAM-like_N"/>
</dbReference>
<evidence type="ECO:0000256" key="3">
    <source>
        <dbReference type="ARBA" id="ARBA00023172"/>
    </source>
</evidence>
<dbReference type="RefSeq" id="WP_246971867.1">
    <property type="nucleotide sequence ID" value="NZ_CP095397.1"/>
</dbReference>
<feature type="domain" description="Core-binding (CB)" evidence="6">
    <location>
        <begin position="9"/>
        <end position="92"/>
    </location>
</feature>
<comment type="caution">
    <text evidence="7">The sequence shown here is derived from an EMBL/GenBank/DDBJ whole genome shotgun (WGS) entry which is preliminary data.</text>
</comment>
<evidence type="ECO:0000259" key="6">
    <source>
        <dbReference type="PROSITE" id="PS51900"/>
    </source>
</evidence>